<dbReference type="InterPro" id="IPR014710">
    <property type="entry name" value="RmlC-like_jellyroll"/>
</dbReference>
<keyword evidence="2" id="KW-0805">Transcription regulation</keyword>
<dbReference type="PANTHER" id="PTHR24567:SF26">
    <property type="entry name" value="REGULATORY PROTEIN YEIL"/>
    <property type="match status" value="1"/>
</dbReference>
<keyword evidence="5" id="KW-0804">Transcription</keyword>
<dbReference type="InterPro" id="IPR036390">
    <property type="entry name" value="WH_DNA-bd_sf"/>
</dbReference>
<dbReference type="RefSeq" id="WP_101144261.1">
    <property type="nucleotide sequence ID" value="NZ_CP073801.1"/>
</dbReference>
<dbReference type="GO" id="GO:0003700">
    <property type="term" value="F:DNA-binding transcription factor activity"/>
    <property type="evidence" value="ECO:0007669"/>
    <property type="project" value="TreeGrafter"/>
</dbReference>
<evidence type="ECO:0000256" key="4">
    <source>
        <dbReference type="ARBA" id="ARBA00023159"/>
    </source>
</evidence>
<organism evidence="7 8">
    <name type="scientific">Macrococcoides caseolyticum</name>
    <dbReference type="NCBI Taxonomy" id="69966"/>
    <lineage>
        <taxon>Bacteria</taxon>
        <taxon>Bacillati</taxon>
        <taxon>Bacillota</taxon>
        <taxon>Bacilli</taxon>
        <taxon>Bacillales</taxon>
        <taxon>Staphylococcaceae</taxon>
        <taxon>Macrococcoides</taxon>
    </lineage>
</organism>
<dbReference type="CDD" id="cd00038">
    <property type="entry name" value="CAP_ED"/>
    <property type="match status" value="1"/>
</dbReference>
<proteinExistence type="predicted"/>
<dbReference type="PROSITE" id="PS50042">
    <property type="entry name" value="CNMP_BINDING_3"/>
    <property type="match status" value="1"/>
</dbReference>
<dbReference type="InterPro" id="IPR018490">
    <property type="entry name" value="cNMP-bd_dom_sf"/>
</dbReference>
<protein>
    <recommendedName>
        <fullName evidence="1">HTH-type transcriptional regulator ArcR</fullName>
    </recommendedName>
</protein>
<evidence type="ECO:0000256" key="2">
    <source>
        <dbReference type="ARBA" id="ARBA00023015"/>
    </source>
</evidence>
<feature type="domain" description="Cyclic nucleotide-binding" evidence="6">
    <location>
        <begin position="16"/>
        <end position="137"/>
    </location>
</feature>
<comment type="caution">
    <text evidence="7">The sequence shown here is derived from an EMBL/GenBank/DDBJ whole genome shotgun (WGS) entry which is preliminary data.</text>
</comment>
<evidence type="ECO:0000313" key="8">
    <source>
        <dbReference type="Proteomes" id="UP000233482"/>
    </source>
</evidence>
<keyword evidence="3" id="KW-0238">DNA-binding</keyword>
<gene>
    <name evidence="7" type="ORF">CW686_07915</name>
</gene>
<sequence>MECHHNYELCVQRVPIFNHLDEETMQFIFNKIMQRSFAKKEHLYLAGDTIDSLYVVHKGRVRIYKLNENGEEQLIRILSHGDYTGEISLFNPSLNNTSYAEVLEDAEICIIKREDIYQLMHTYPSISITFIETFAKRLSESETQTTNISLLDSRSKLMMYIENYREGNMLNLSLTKKHIASYLSMQPETLNRTFNKLEEEQIIKKINHKTYRILQENLNKLI</sequence>
<evidence type="ECO:0000313" key="7">
    <source>
        <dbReference type="EMBL" id="PKE25844.1"/>
    </source>
</evidence>
<dbReference type="PANTHER" id="PTHR24567">
    <property type="entry name" value="CRP FAMILY TRANSCRIPTIONAL REGULATORY PROTEIN"/>
    <property type="match status" value="1"/>
</dbReference>
<keyword evidence="4" id="KW-0010">Activator</keyword>
<accession>A0A855GJ01</accession>
<evidence type="ECO:0000259" key="6">
    <source>
        <dbReference type="PROSITE" id="PS50042"/>
    </source>
</evidence>
<dbReference type="AlphaFoldDB" id="A0A855GJ01"/>
<dbReference type="Proteomes" id="UP000233482">
    <property type="component" value="Unassembled WGS sequence"/>
</dbReference>
<evidence type="ECO:0000256" key="3">
    <source>
        <dbReference type="ARBA" id="ARBA00023125"/>
    </source>
</evidence>
<reference evidence="7 8" key="1">
    <citation type="submission" date="2017-12" db="EMBL/GenBank/DDBJ databases">
        <title>Genomics of Macrococcus caseolyticus.</title>
        <authorList>
            <person name="MacFadyen A.C."/>
            <person name="Paterson G.K."/>
        </authorList>
    </citation>
    <scope>NUCLEOTIDE SEQUENCE [LARGE SCALE GENOMIC DNA]</scope>
    <source>
        <strain evidence="7 8">5788_EF188</strain>
    </source>
</reference>
<dbReference type="InterPro" id="IPR000595">
    <property type="entry name" value="cNMP-bd_dom"/>
</dbReference>
<dbReference type="SMART" id="SM00100">
    <property type="entry name" value="cNMP"/>
    <property type="match status" value="1"/>
</dbReference>
<dbReference type="InterPro" id="IPR036388">
    <property type="entry name" value="WH-like_DNA-bd_sf"/>
</dbReference>
<dbReference type="Pfam" id="PF13545">
    <property type="entry name" value="HTH_Crp_2"/>
    <property type="match status" value="1"/>
</dbReference>
<dbReference type="SUPFAM" id="SSF51206">
    <property type="entry name" value="cAMP-binding domain-like"/>
    <property type="match status" value="1"/>
</dbReference>
<evidence type="ECO:0000256" key="5">
    <source>
        <dbReference type="ARBA" id="ARBA00023163"/>
    </source>
</evidence>
<dbReference type="SMART" id="SM00419">
    <property type="entry name" value="HTH_CRP"/>
    <property type="match status" value="1"/>
</dbReference>
<dbReference type="Gene3D" id="1.10.10.10">
    <property type="entry name" value="Winged helix-like DNA-binding domain superfamily/Winged helix DNA-binding domain"/>
    <property type="match status" value="1"/>
</dbReference>
<dbReference type="Pfam" id="PF00027">
    <property type="entry name" value="cNMP_binding"/>
    <property type="match status" value="1"/>
</dbReference>
<dbReference type="GO" id="GO:0005829">
    <property type="term" value="C:cytosol"/>
    <property type="evidence" value="ECO:0007669"/>
    <property type="project" value="TreeGrafter"/>
</dbReference>
<name>A0A855GJ01_9STAP</name>
<dbReference type="Gene3D" id="2.60.120.10">
    <property type="entry name" value="Jelly Rolls"/>
    <property type="match status" value="1"/>
</dbReference>
<dbReference type="SUPFAM" id="SSF46785">
    <property type="entry name" value="Winged helix' DNA-binding domain"/>
    <property type="match status" value="1"/>
</dbReference>
<dbReference type="InterPro" id="IPR050397">
    <property type="entry name" value="Env_Response_Regulators"/>
</dbReference>
<dbReference type="InterPro" id="IPR012318">
    <property type="entry name" value="HTH_CRP"/>
</dbReference>
<dbReference type="EMBL" id="PIXC01000016">
    <property type="protein sequence ID" value="PKE25844.1"/>
    <property type="molecule type" value="Genomic_DNA"/>
</dbReference>
<dbReference type="GO" id="GO:0003677">
    <property type="term" value="F:DNA binding"/>
    <property type="evidence" value="ECO:0007669"/>
    <property type="project" value="UniProtKB-KW"/>
</dbReference>
<evidence type="ECO:0000256" key="1">
    <source>
        <dbReference type="ARBA" id="ARBA00020091"/>
    </source>
</evidence>